<protein>
    <recommendedName>
        <fullName evidence="2">Restriction endonuclease domain-containing protein</fullName>
    </recommendedName>
</protein>
<sequence>MQAISQQHILIETKKKSMSGSDYFAKNNLDFREWDVLCRTCILLERYNEFSPTFATQNLHPDFLAYNDRKEPIAPIEITEVIRPGYKRGAFWRTGDPEYYPGYDGVDSVTNPWDLLQIAISKKQTKNYAEGSWLIIYYDIGRMSFEDFETPFDIQLLAQHSKKPFVGVSIFEKVLVLSADMNSLVELYPSPHTIAPDTNK</sequence>
<name>A0AAT9FMY1_9BACT</name>
<gene>
    <name evidence="1" type="ORF">NT6N_23590</name>
</gene>
<evidence type="ECO:0000313" key="1">
    <source>
        <dbReference type="EMBL" id="BDS07319.1"/>
    </source>
</evidence>
<dbReference type="AlphaFoldDB" id="A0AAT9FMY1"/>
<reference evidence="1" key="1">
    <citation type="submission" date="2024-07" db="EMBL/GenBank/DDBJ databases">
        <title>Complete genome sequence of Verrucomicrobiaceae bacterium NT6N.</title>
        <authorList>
            <person name="Huang C."/>
            <person name="Takami H."/>
            <person name="Hamasaki K."/>
        </authorList>
    </citation>
    <scope>NUCLEOTIDE SEQUENCE</scope>
    <source>
        <strain evidence="1">NT6N</strain>
    </source>
</reference>
<dbReference type="KEGG" id="osu:NT6N_23590"/>
<dbReference type="EMBL" id="AP026866">
    <property type="protein sequence ID" value="BDS07319.1"/>
    <property type="molecule type" value="Genomic_DNA"/>
</dbReference>
<proteinExistence type="predicted"/>
<organism evidence="1">
    <name type="scientific">Oceaniferula spumae</name>
    <dbReference type="NCBI Taxonomy" id="2979115"/>
    <lineage>
        <taxon>Bacteria</taxon>
        <taxon>Pseudomonadati</taxon>
        <taxon>Verrucomicrobiota</taxon>
        <taxon>Verrucomicrobiia</taxon>
        <taxon>Verrucomicrobiales</taxon>
        <taxon>Verrucomicrobiaceae</taxon>
        <taxon>Oceaniferula</taxon>
    </lineage>
</organism>
<evidence type="ECO:0008006" key="2">
    <source>
        <dbReference type="Google" id="ProtNLM"/>
    </source>
</evidence>
<accession>A0AAT9FMY1</accession>